<dbReference type="Proteomes" id="UP001286456">
    <property type="component" value="Unassembled WGS sequence"/>
</dbReference>
<comment type="caution">
    <text evidence="2">The sequence shown here is derived from an EMBL/GenBank/DDBJ whole genome shotgun (WGS) entry which is preliminary data.</text>
</comment>
<sequence>MECGPPTPPPFSGAISATSPCSSALHAMEAKEGGLLHDRRQELHGPFELYLGIFCPVAFGTWRVTFASFHISDIHVPYWPTLYCGVFIYLVIPSRILFHMYEQLK</sequence>
<proteinExistence type="predicted"/>
<evidence type="ECO:0000313" key="2">
    <source>
        <dbReference type="EMBL" id="KAK3327538.1"/>
    </source>
</evidence>
<dbReference type="EMBL" id="JAUEPO010000003">
    <property type="protein sequence ID" value="KAK3327538.1"/>
    <property type="molecule type" value="Genomic_DNA"/>
</dbReference>
<feature type="transmembrane region" description="Helical" evidence="1">
    <location>
        <begin position="49"/>
        <end position="71"/>
    </location>
</feature>
<reference evidence="2" key="2">
    <citation type="submission" date="2023-06" db="EMBL/GenBank/DDBJ databases">
        <authorList>
            <consortium name="Lawrence Berkeley National Laboratory"/>
            <person name="Haridas S."/>
            <person name="Hensen N."/>
            <person name="Bonometti L."/>
            <person name="Westerberg I."/>
            <person name="Brannstrom I.O."/>
            <person name="Guillou S."/>
            <person name="Cros-Aarteil S."/>
            <person name="Calhoun S."/>
            <person name="Kuo A."/>
            <person name="Mondo S."/>
            <person name="Pangilinan J."/>
            <person name="Riley R."/>
            <person name="Labutti K."/>
            <person name="Andreopoulos B."/>
            <person name="Lipzen A."/>
            <person name="Chen C."/>
            <person name="Yanf M."/>
            <person name="Daum C."/>
            <person name="Ng V."/>
            <person name="Clum A."/>
            <person name="Steindorff A."/>
            <person name="Ohm R."/>
            <person name="Martin F."/>
            <person name="Silar P."/>
            <person name="Natvig D."/>
            <person name="Lalanne C."/>
            <person name="Gautier V."/>
            <person name="Ament-Velasquez S.L."/>
            <person name="Kruys A."/>
            <person name="Hutchinson M.I."/>
            <person name="Powell A.J."/>
            <person name="Barry K."/>
            <person name="Miller A.N."/>
            <person name="Grigoriev I.V."/>
            <person name="Debuchy R."/>
            <person name="Gladieux P."/>
            <person name="Thoren M.H."/>
            <person name="Johannesson H."/>
        </authorList>
    </citation>
    <scope>NUCLEOTIDE SEQUENCE</scope>
    <source>
        <strain evidence="2">SMH4131-1</strain>
    </source>
</reference>
<evidence type="ECO:0000313" key="3">
    <source>
        <dbReference type="Proteomes" id="UP001286456"/>
    </source>
</evidence>
<keyword evidence="1" id="KW-0812">Transmembrane</keyword>
<gene>
    <name evidence="2" type="ORF">B0T19DRAFT_165737</name>
</gene>
<name>A0AAE0ILY4_9PEZI</name>
<keyword evidence="1" id="KW-1133">Transmembrane helix</keyword>
<protein>
    <submittedName>
        <fullName evidence="2">Uncharacterized protein</fullName>
    </submittedName>
</protein>
<keyword evidence="3" id="KW-1185">Reference proteome</keyword>
<feature type="transmembrane region" description="Helical" evidence="1">
    <location>
        <begin position="77"/>
        <end position="98"/>
    </location>
</feature>
<keyword evidence="1" id="KW-0472">Membrane</keyword>
<organism evidence="2 3">
    <name type="scientific">Cercophora scortea</name>
    <dbReference type="NCBI Taxonomy" id="314031"/>
    <lineage>
        <taxon>Eukaryota</taxon>
        <taxon>Fungi</taxon>
        <taxon>Dikarya</taxon>
        <taxon>Ascomycota</taxon>
        <taxon>Pezizomycotina</taxon>
        <taxon>Sordariomycetes</taxon>
        <taxon>Sordariomycetidae</taxon>
        <taxon>Sordariales</taxon>
        <taxon>Lasiosphaeriaceae</taxon>
        <taxon>Cercophora</taxon>
    </lineage>
</organism>
<evidence type="ECO:0000256" key="1">
    <source>
        <dbReference type="SAM" id="Phobius"/>
    </source>
</evidence>
<accession>A0AAE0ILY4</accession>
<dbReference type="AlphaFoldDB" id="A0AAE0ILY4"/>
<reference evidence="2" key="1">
    <citation type="journal article" date="2023" name="Mol. Phylogenet. Evol.">
        <title>Genome-scale phylogeny and comparative genomics of the fungal order Sordariales.</title>
        <authorList>
            <person name="Hensen N."/>
            <person name="Bonometti L."/>
            <person name="Westerberg I."/>
            <person name="Brannstrom I.O."/>
            <person name="Guillou S."/>
            <person name="Cros-Aarteil S."/>
            <person name="Calhoun S."/>
            <person name="Haridas S."/>
            <person name="Kuo A."/>
            <person name="Mondo S."/>
            <person name="Pangilinan J."/>
            <person name="Riley R."/>
            <person name="LaButti K."/>
            <person name="Andreopoulos B."/>
            <person name="Lipzen A."/>
            <person name="Chen C."/>
            <person name="Yan M."/>
            <person name="Daum C."/>
            <person name="Ng V."/>
            <person name="Clum A."/>
            <person name="Steindorff A."/>
            <person name="Ohm R.A."/>
            <person name="Martin F."/>
            <person name="Silar P."/>
            <person name="Natvig D.O."/>
            <person name="Lalanne C."/>
            <person name="Gautier V."/>
            <person name="Ament-Velasquez S.L."/>
            <person name="Kruys A."/>
            <person name="Hutchinson M.I."/>
            <person name="Powell A.J."/>
            <person name="Barry K."/>
            <person name="Miller A.N."/>
            <person name="Grigoriev I.V."/>
            <person name="Debuchy R."/>
            <person name="Gladieux P."/>
            <person name="Hiltunen Thoren M."/>
            <person name="Johannesson H."/>
        </authorList>
    </citation>
    <scope>NUCLEOTIDE SEQUENCE</scope>
    <source>
        <strain evidence="2">SMH4131-1</strain>
    </source>
</reference>